<dbReference type="InterPro" id="IPR016197">
    <property type="entry name" value="Chromo-like_dom_sf"/>
</dbReference>
<dbReference type="GO" id="GO:0035267">
    <property type="term" value="C:NuA4 histone acetyltransferase complex"/>
    <property type="evidence" value="ECO:0007669"/>
    <property type="project" value="TreeGrafter"/>
</dbReference>
<dbReference type="Gene3D" id="1.10.274.30">
    <property type="entry name" value="MRG domain"/>
    <property type="match status" value="1"/>
</dbReference>
<accession>A0A087UVF0</accession>
<keyword evidence="3" id="KW-0805">Transcription regulation</keyword>
<evidence type="ECO:0000256" key="4">
    <source>
        <dbReference type="ARBA" id="ARBA00023163"/>
    </source>
</evidence>
<name>A0A087UVF0_STEMI</name>
<dbReference type="PIRSF" id="PIRSF038133">
    <property type="entry name" value="HAT_Nua4_EAF3/MRG15"/>
    <property type="match status" value="1"/>
</dbReference>
<feature type="domain" description="Chromo" evidence="7">
    <location>
        <begin position="21"/>
        <end position="74"/>
    </location>
</feature>
<dbReference type="SUPFAM" id="SSF54160">
    <property type="entry name" value="Chromo domain-like"/>
    <property type="match status" value="1"/>
</dbReference>
<evidence type="ECO:0000256" key="5">
    <source>
        <dbReference type="ARBA" id="ARBA00023242"/>
    </source>
</evidence>
<comment type="subcellular location">
    <subcellularLocation>
        <location evidence="1">Nucleus</location>
    </subcellularLocation>
</comment>
<evidence type="ECO:0000259" key="7">
    <source>
        <dbReference type="SMART" id="SM00298"/>
    </source>
</evidence>
<feature type="non-terminal residue" evidence="8">
    <location>
        <position position="320"/>
    </location>
</feature>
<reference evidence="8 9" key="1">
    <citation type="submission" date="2013-11" db="EMBL/GenBank/DDBJ databases">
        <title>Genome sequencing of Stegodyphus mimosarum.</title>
        <authorList>
            <person name="Bechsgaard J."/>
        </authorList>
    </citation>
    <scope>NUCLEOTIDE SEQUENCE [LARGE SCALE GENOMIC DNA]</scope>
</reference>
<dbReference type="CDD" id="cd18983">
    <property type="entry name" value="CBD_MSL3_like"/>
    <property type="match status" value="1"/>
</dbReference>
<dbReference type="Pfam" id="PF05712">
    <property type="entry name" value="MRG"/>
    <property type="match status" value="1"/>
</dbReference>
<evidence type="ECO:0000313" key="9">
    <source>
        <dbReference type="Proteomes" id="UP000054359"/>
    </source>
</evidence>
<dbReference type="EMBL" id="KK121841">
    <property type="protein sequence ID" value="KFM81339.1"/>
    <property type="molecule type" value="Genomic_DNA"/>
</dbReference>
<dbReference type="Proteomes" id="UP000054359">
    <property type="component" value="Unassembled WGS sequence"/>
</dbReference>
<keyword evidence="4" id="KW-0804">Transcription</keyword>
<protein>
    <submittedName>
        <fullName evidence="8">Mortality factor 4-like protein 1</fullName>
    </submittedName>
</protein>
<feature type="compositionally biased region" description="Basic and acidic residues" evidence="6">
    <location>
        <begin position="105"/>
        <end position="115"/>
    </location>
</feature>
<dbReference type="OrthoDB" id="124855at2759"/>
<evidence type="ECO:0000256" key="6">
    <source>
        <dbReference type="SAM" id="MobiDB-lite"/>
    </source>
</evidence>
<dbReference type="OMA" id="NTEYAAE"/>
<dbReference type="PANTHER" id="PTHR10880">
    <property type="entry name" value="MORTALITY FACTOR 4-LIKE PROTEIN"/>
    <property type="match status" value="1"/>
</dbReference>
<keyword evidence="5" id="KW-0539">Nucleus</keyword>
<dbReference type="Pfam" id="PF22732">
    <property type="entry name" value="MSL3_chromo-like"/>
    <property type="match status" value="1"/>
</dbReference>
<feature type="region of interest" description="Disordered" evidence="6">
    <location>
        <begin position="96"/>
        <end position="135"/>
    </location>
</feature>
<gene>
    <name evidence="8" type="ORF">X975_15904</name>
</gene>
<proteinExistence type="predicted"/>
<dbReference type="GO" id="GO:0005634">
    <property type="term" value="C:nucleus"/>
    <property type="evidence" value="ECO:0007669"/>
    <property type="project" value="UniProtKB-SubCell"/>
</dbReference>
<dbReference type="Gene3D" id="2.30.30.140">
    <property type="match status" value="1"/>
</dbReference>
<dbReference type="STRING" id="407821.A0A087UVF0"/>
<dbReference type="InterPro" id="IPR038217">
    <property type="entry name" value="MRG_C_sf"/>
</dbReference>
<dbReference type="InterPro" id="IPR008676">
    <property type="entry name" value="MRG"/>
</dbReference>
<keyword evidence="9" id="KW-1185">Reference proteome</keyword>
<dbReference type="InterPro" id="IPR000953">
    <property type="entry name" value="Chromo/chromo_shadow_dom"/>
</dbReference>
<dbReference type="SMART" id="SM00298">
    <property type="entry name" value="CHROMO"/>
    <property type="match status" value="1"/>
</dbReference>
<dbReference type="GO" id="GO:0006325">
    <property type="term" value="P:chromatin organization"/>
    <property type="evidence" value="ECO:0007669"/>
    <property type="project" value="UniProtKB-KW"/>
</dbReference>
<evidence type="ECO:0000313" key="8">
    <source>
        <dbReference type="EMBL" id="KFM81339.1"/>
    </source>
</evidence>
<dbReference type="PANTHER" id="PTHR10880:SF48">
    <property type="entry name" value="MORTALITY FACTOR 4 LIKE 2"/>
    <property type="match status" value="1"/>
</dbReference>
<evidence type="ECO:0000256" key="3">
    <source>
        <dbReference type="ARBA" id="ARBA00023015"/>
    </source>
</evidence>
<keyword evidence="2" id="KW-0156">Chromatin regulator</keyword>
<dbReference type="GO" id="GO:0006355">
    <property type="term" value="P:regulation of DNA-templated transcription"/>
    <property type="evidence" value="ECO:0007669"/>
    <property type="project" value="InterPro"/>
</dbReference>
<dbReference type="FunFam" id="2.30.30.140:FF:000024">
    <property type="entry name" value="Mortality factor 4-like protein 1"/>
    <property type="match status" value="1"/>
</dbReference>
<evidence type="ECO:0000256" key="1">
    <source>
        <dbReference type="ARBA" id="ARBA00004123"/>
    </source>
</evidence>
<dbReference type="AlphaFoldDB" id="A0A087UVF0"/>
<dbReference type="InterPro" id="IPR026541">
    <property type="entry name" value="MRG_dom"/>
</dbReference>
<organism evidence="8 9">
    <name type="scientific">Stegodyphus mimosarum</name>
    <name type="common">African social velvet spider</name>
    <dbReference type="NCBI Taxonomy" id="407821"/>
    <lineage>
        <taxon>Eukaryota</taxon>
        <taxon>Metazoa</taxon>
        <taxon>Ecdysozoa</taxon>
        <taxon>Arthropoda</taxon>
        <taxon>Chelicerata</taxon>
        <taxon>Arachnida</taxon>
        <taxon>Araneae</taxon>
        <taxon>Araneomorphae</taxon>
        <taxon>Entelegynae</taxon>
        <taxon>Eresoidea</taxon>
        <taxon>Eresidae</taxon>
        <taxon>Stegodyphus</taxon>
    </lineage>
</organism>
<sequence>MAPKARFSDGEKVLCFHGPLLYEAKCLKSQIKDKHMKYFIHYSGWNKNWDEWVPECRVLKYNEANLQKQKELAKTHMKAKKSKAAKIVIKKEPEKEAVQPALPEKPPKVKSEKKIVASPTPAETHSEVQTETVKKKKPRPEPCFVDEVKVEREIKITISPFLKNWLVDDWDLITRQKKILQLPARITVDHIIASYVKEKVSDKTLSATKEAVIVTVTNQIRNCFNVLLGKMLLYKFERPQYAEMLAEYPESSMCQIYGAIHLLRMLSKLGGMLTSITTVKGMHSLVEHLEDFTRYISVNPNFFSLNDYVVASPEYHRRAL</sequence>
<dbReference type="PROSITE" id="PS51640">
    <property type="entry name" value="MRG"/>
    <property type="match status" value="1"/>
</dbReference>
<dbReference type="InterPro" id="IPR053820">
    <property type="entry name" value="MSL3_chromo-like"/>
</dbReference>
<evidence type="ECO:0000256" key="2">
    <source>
        <dbReference type="ARBA" id="ARBA00022853"/>
    </source>
</evidence>
<feature type="compositionally biased region" description="Polar residues" evidence="6">
    <location>
        <begin position="121"/>
        <end position="131"/>
    </location>
</feature>